<comment type="caution">
    <text evidence="9">The sequence shown here is derived from an EMBL/GenBank/DDBJ whole genome shotgun (WGS) entry which is preliminary data.</text>
</comment>
<evidence type="ECO:0000313" key="9">
    <source>
        <dbReference type="EMBL" id="CAG7722153.1"/>
    </source>
</evidence>
<evidence type="ECO:0000256" key="3">
    <source>
        <dbReference type="ARBA" id="ARBA00022475"/>
    </source>
</evidence>
<name>A0A8J2KAA3_9HEXA</name>
<keyword evidence="3" id="KW-1003">Cell membrane</keyword>
<dbReference type="Pfam" id="PF06151">
    <property type="entry name" value="Trehalose_recp"/>
    <property type="match status" value="1"/>
</dbReference>
<feature type="transmembrane region" description="Helical" evidence="8">
    <location>
        <begin position="295"/>
        <end position="314"/>
    </location>
</feature>
<keyword evidence="10" id="KW-1185">Reference proteome</keyword>
<evidence type="ECO:0000313" key="10">
    <source>
        <dbReference type="Proteomes" id="UP000708208"/>
    </source>
</evidence>
<evidence type="ECO:0000256" key="7">
    <source>
        <dbReference type="ARBA" id="ARBA00023170"/>
    </source>
</evidence>
<keyword evidence="6 8" id="KW-0472">Membrane</keyword>
<comment type="subcellular location">
    <subcellularLocation>
        <location evidence="1">Cell membrane</location>
        <topology evidence="1">Multi-pass membrane protein</topology>
    </subcellularLocation>
</comment>
<comment type="similarity">
    <text evidence="2">Belongs to the insect chemoreceptor superfamily. Gustatory receptor (GR) family. Gr5a subfamily.</text>
</comment>
<feature type="transmembrane region" description="Helical" evidence="8">
    <location>
        <begin position="217"/>
        <end position="238"/>
    </location>
</feature>
<dbReference type="OrthoDB" id="5800391at2759"/>
<dbReference type="AlphaFoldDB" id="A0A8J2KAA3"/>
<protein>
    <recommendedName>
        <fullName evidence="11">Gustatory receptor</fullName>
    </recommendedName>
</protein>
<evidence type="ECO:0000256" key="4">
    <source>
        <dbReference type="ARBA" id="ARBA00022692"/>
    </source>
</evidence>
<proteinExistence type="inferred from homology"/>
<dbReference type="GO" id="GO:0050916">
    <property type="term" value="P:sensory perception of sweet taste"/>
    <property type="evidence" value="ECO:0007669"/>
    <property type="project" value="UniProtKB-ARBA"/>
</dbReference>
<dbReference type="PANTHER" id="PTHR21421:SF29">
    <property type="entry name" value="GUSTATORY RECEPTOR 5A FOR TREHALOSE-RELATED"/>
    <property type="match status" value="1"/>
</dbReference>
<evidence type="ECO:0000256" key="8">
    <source>
        <dbReference type="SAM" id="Phobius"/>
    </source>
</evidence>
<sequence length="328" mass="37850">MIFYREDKHLRAIYFYRYSTEALDILREWNRMYIWFSKPDITLSHDVKLVTAIVMTSAVLENVVGHLSLFPILVPENGAVNSPVRNISAWETYYVRSHQLWANVIPFNLAVSIFVFISNKIGLYAWNYMDLTIVILARAMYFKFKALTLEAEACLLAPSNLTDVPSWRQFTKDHETLCSMLKTINHFLSPLILLSYGKNIYFICIQMHLGLTPQENTSAITTIYAFWSFLHLIARVYLINEAGARIHFWAHRSTELFRKCPNEAYITEVERAERFVSTNTISLSGAGCFNITKPLILRVIGIVFTFEVVLLQASQTPFMIKSSPQILH</sequence>
<evidence type="ECO:0008006" key="11">
    <source>
        <dbReference type="Google" id="ProtNLM"/>
    </source>
</evidence>
<evidence type="ECO:0000256" key="6">
    <source>
        <dbReference type="ARBA" id="ARBA00023136"/>
    </source>
</evidence>
<dbReference type="EMBL" id="CAJVCH010086769">
    <property type="protein sequence ID" value="CAG7722153.1"/>
    <property type="molecule type" value="Genomic_DNA"/>
</dbReference>
<dbReference type="InterPro" id="IPR009318">
    <property type="entry name" value="Gustatory_rcpt"/>
</dbReference>
<keyword evidence="7" id="KW-0675">Receptor</keyword>
<evidence type="ECO:0000256" key="2">
    <source>
        <dbReference type="ARBA" id="ARBA00005327"/>
    </source>
</evidence>
<evidence type="ECO:0000256" key="1">
    <source>
        <dbReference type="ARBA" id="ARBA00004651"/>
    </source>
</evidence>
<reference evidence="9" key="1">
    <citation type="submission" date="2021-06" db="EMBL/GenBank/DDBJ databases">
        <authorList>
            <person name="Hodson N. C."/>
            <person name="Mongue J. A."/>
            <person name="Jaron S. K."/>
        </authorList>
    </citation>
    <scope>NUCLEOTIDE SEQUENCE</scope>
</reference>
<keyword evidence="4 8" id="KW-0812">Transmembrane</keyword>
<accession>A0A8J2KAA3</accession>
<feature type="transmembrane region" description="Helical" evidence="8">
    <location>
        <begin position="100"/>
        <end position="117"/>
    </location>
</feature>
<dbReference type="GO" id="GO:0005886">
    <property type="term" value="C:plasma membrane"/>
    <property type="evidence" value="ECO:0007669"/>
    <property type="project" value="UniProtKB-SubCell"/>
</dbReference>
<dbReference type="PANTHER" id="PTHR21421">
    <property type="entry name" value="GUSTATORY RECEPTOR"/>
    <property type="match status" value="1"/>
</dbReference>
<evidence type="ECO:0000256" key="5">
    <source>
        <dbReference type="ARBA" id="ARBA00022989"/>
    </source>
</evidence>
<dbReference type="Proteomes" id="UP000708208">
    <property type="component" value="Unassembled WGS sequence"/>
</dbReference>
<keyword evidence="5 8" id="KW-1133">Transmembrane helix</keyword>
<dbReference type="GO" id="GO:0008527">
    <property type="term" value="F:taste receptor activity"/>
    <property type="evidence" value="ECO:0007669"/>
    <property type="project" value="InterPro"/>
</dbReference>
<gene>
    <name evidence="9" type="ORF">AFUS01_LOCUS11322</name>
</gene>
<organism evidence="9 10">
    <name type="scientific">Allacma fusca</name>
    <dbReference type="NCBI Taxonomy" id="39272"/>
    <lineage>
        <taxon>Eukaryota</taxon>
        <taxon>Metazoa</taxon>
        <taxon>Ecdysozoa</taxon>
        <taxon>Arthropoda</taxon>
        <taxon>Hexapoda</taxon>
        <taxon>Collembola</taxon>
        <taxon>Symphypleona</taxon>
        <taxon>Sminthuridae</taxon>
        <taxon>Allacma</taxon>
    </lineage>
</organism>